<dbReference type="InterPro" id="IPR016208">
    <property type="entry name" value="Ald_Oxase/xanthine_DH-like"/>
</dbReference>
<proteinExistence type="predicted"/>
<dbReference type="PANTHER" id="PTHR11908:SF157">
    <property type="entry name" value="XANTHINE DEHYDROGENASE SUBUNIT D-RELATED"/>
    <property type="match status" value="1"/>
</dbReference>
<protein>
    <recommendedName>
        <fullName evidence="1">Aldehyde oxidase/xanthine dehydrogenase a/b hammerhead domain-containing protein</fullName>
    </recommendedName>
</protein>
<sequence>MVFQSEIIGQSISRIDGPDKVTGETVYTADVILPGMLTGKILRSPHPHARIRGFDTTVAWAVPGVKAIVTGDDARGFLQGKVLRDLPVLCWDKVRYIGDRVAAVAAETPEAADEALLLIDVDYEVLPAVFDPMEAMQTDAPLLHDDISGYVGAPTELLAPDIHNGQTRLYWTKGDLNKGFAEADVVLEHSFSIPSRHQGYIEPFTSVIDIDDDGRIQAWCSSKAPFRARRQMAEALGLNEETIRVNVTSIGGDFGGKGDTRDLPIAYLLAKMADRPVKIVMSSVEELTASNPTHPTFVTIKSGVKRDGQITAREVRTVHNSGAYGALKPRAYLSTHHYVGGAYRIPDATFEFLQVYTNTVPGGYFRAPGAHQYTFALECHTDLLARELGMDPAVFRRVNILLAGEEDGLGRPIDFLQIREVMDAALDAAGWDKPENRPGHGRGVALFGRQIGGGVAGAVLTAEADGSFSVISPTVDIGTGTHTIEKQMVASEMGVSIDRVSVRVGDTDSVPYDEGPRASRVTYTEGQAVMKACAQIKQAIADGVTLPFTVTVEHTAEERDDITYFGAQVCEVHVDSETGQVKVLRIVTAHDVGTIIHPLAHQGQIDGGVITGFGLGVTEEFVTDGGQVVNGNMGDYKLPTMADIPPLETVLIQTGGGTGPYQAKAIGELANNATAAAIANAVADAVGCRLFELPITADRVYKALQNK</sequence>
<organism evidence="2">
    <name type="scientific">marine metagenome</name>
    <dbReference type="NCBI Taxonomy" id="408172"/>
    <lineage>
        <taxon>unclassified sequences</taxon>
        <taxon>metagenomes</taxon>
        <taxon>ecological metagenomes</taxon>
    </lineage>
</organism>
<gene>
    <name evidence="2" type="ORF">METZ01_LOCUS34438</name>
</gene>
<dbReference type="Pfam" id="PF02738">
    <property type="entry name" value="MoCoBD_1"/>
    <property type="match status" value="1"/>
</dbReference>
<dbReference type="InterPro" id="IPR037165">
    <property type="entry name" value="AldOxase/xan_DH_Mopterin-bd_sf"/>
</dbReference>
<dbReference type="GO" id="GO:0016491">
    <property type="term" value="F:oxidoreductase activity"/>
    <property type="evidence" value="ECO:0007669"/>
    <property type="project" value="InterPro"/>
</dbReference>
<dbReference type="EMBL" id="UINC01001473">
    <property type="protein sequence ID" value="SUZ81584.1"/>
    <property type="molecule type" value="Genomic_DNA"/>
</dbReference>
<name>A0A381QRJ2_9ZZZZ</name>
<dbReference type="PANTHER" id="PTHR11908">
    <property type="entry name" value="XANTHINE DEHYDROGENASE"/>
    <property type="match status" value="1"/>
</dbReference>
<dbReference type="SMART" id="SM01008">
    <property type="entry name" value="Ald_Xan_dh_C"/>
    <property type="match status" value="1"/>
</dbReference>
<dbReference type="Pfam" id="PF01315">
    <property type="entry name" value="Ald_Xan_dh_C"/>
    <property type="match status" value="1"/>
</dbReference>
<reference evidence="2" key="1">
    <citation type="submission" date="2018-05" db="EMBL/GenBank/DDBJ databases">
        <authorList>
            <person name="Lanie J.A."/>
            <person name="Ng W.-L."/>
            <person name="Kazmierczak K.M."/>
            <person name="Andrzejewski T.M."/>
            <person name="Davidsen T.M."/>
            <person name="Wayne K.J."/>
            <person name="Tettelin H."/>
            <person name="Glass J.I."/>
            <person name="Rusch D."/>
            <person name="Podicherti R."/>
            <person name="Tsui H.-C.T."/>
            <person name="Winkler M.E."/>
        </authorList>
    </citation>
    <scope>NUCLEOTIDE SEQUENCE</scope>
</reference>
<dbReference type="SUPFAM" id="SSF56003">
    <property type="entry name" value="Molybdenum cofactor-binding domain"/>
    <property type="match status" value="1"/>
</dbReference>
<dbReference type="SUPFAM" id="SSF54665">
    <property type="entry name" value="CO dehydrogenase molybdoprotein N-domain-like"/>
    <property type="match status" value="1"/>
</dbReference>
<dbReference type="InterPro" id="IPR036856">
    <property type="entry name" value="Ald_Oxase/Xan_DH_a/b_sf"/>
</dbReference>
<dbReference type="InterPro" id="IPR046867">
    <property type="entry name" value="AldOxase/xan_DH_MoCoBD2"/>
</dbReference>
<dbReference type="InterPro" id="IPR000674">
    <property type="entry name" value="Ald_Oxase/Xan_DH_a/b"/>
</dbReference>
<dbReference type="InterPro" id="IPR008274">
    <property type="entry name" value="AldOxase/xan_DH_MoCoBD1"/>
</dbReference>
<dbReference type="Pfam" id="PF20256">
    <property type="entry name" value="MoCoBD_2"/>
    <property type="match status" value="2"/>
</dbReference>
<dbReference type="AlphaFoldDB" id="A0A381QRJ2"/>
<feature type="domain" description="Aldehyde oxidase/xanthine dehydrogenase a/b hammerhead" evidence="1">
    <location>
        <begin position="22"/>
        <end position="127"/>
    </location>
</feature>
<evidence type="ECO:0000259" key="1">
    <source>
        <dbReference type="SMART" id="SM01008"/>
    </source>
</evidence>
<dbReference type="Gene3D" id="3.30.365.10">
    <property type="entry name" value="Aldehyde oxidase/xanthine dehydrogenase, molybdopterin binding domain"/>
    <property type="match status" value="4"/>
</dbReference>
<dbReference type="GO" id="GO:0005506">
    <property type="term" value="F:iron ion binding"/>
    <property type="evidence" value="ECO:0007669"/>
    <property type="project" value="InterPro"/>
</dbReference>
<accession>A0A381QRJ2</accession>
<evidence type="ECO:0000313" key="2">
    <source>
        <dbReference type="EMBL" id="SUZ81584.1"/>
    </source>
</evidence>
<dbReference type="Gene3D" id="3.90.1170.50">
    <property type="entry name" value="Aldehyde oxidase/xanthine dehydrogenase, a/b hammerhead"/>
    <property type="match status" value="1"/>
</dbReference>